<sequence length="165" mass="17560">MEALLARNVDFAETTDAEGSRSEVKEMDFRCPDCGPSNTAPELARHELLATPGPTLTLSNSGEGSRDEQSIDPGSSASGTPVTQAEATGNPNEGSILCWTGRRISDFATNLLRRRTPGTTTRTDAEASEPARPDRGEPSTLDDDDSFELVDGESDEGEDSIVEQA</sequence>
<proteinExistence type="predicted"/>
<evidence type="ECO:0000313" key="2">
    <source>
        <dbReference type="Proteomes" id="UP001281147"/>
    </source>
</evidence>
<comment type="caution">
    <text evidence="1">The sequence shown here is derived from an EMBL/GenBank/DDBJ whole genome shotgun (WGS) entry which is preliminary data.</text>
</comment>
<name>A0ACC3NF94_9PEZI</name>
<evidence type="ECO:0000313" key="1">
    <source>
        <dbReference type="EMBL" id="KAK3715887.1"/>
    </source>
</evidence>
<dbReference type="EMBL" id="JAUTXU010000046">
    <property type="protein sequence ID" value="KAK3715887.1"/>
    <property type="molecule type" value="Genomic_DNA"/>
</dbReference>
<accession>A0ACC3NF94</accession>
<dbReference type="Proteomes" id="UP001281147">
    <property type="component" value="Unassembled WGS sequence"/>
</dbReference>
<gene>
    <name evidence="1" type="ORF">LTR37_006870</name>
</gene>
<keyword evidence="2" id="KW-1185">Reference proteome</keyword>
<protein>
    <submittedName>
        <fullName evidence="1">Uncharacterized protein</fullName>
    </submittedName>
</protein>
<reference evidence="1" key="1">
    <citation type="submission" date="2023-07" db="EMBL/GenBank/DDBJ databases">
        <title>Black Yeasts Isolated from many extreme environments.</title>
        <authorList>
            <person name="Coleine C."/>
            <person name="Stajich J.E."/>
            <person name="Selbmann L."/>
        </authorList>
    </citation>
    <scope>NUCLEOTIDE SEQUENCE</scope>
    <source>
        <strain evidence="1">CCFEE 5714</strain>
    </source>
</reference>
<organism evidence="1 2">
    <name type="scientific">Vermiconidia calcicola</name>
    <dbReference type="NCBI Taxonomy" id="1690605"/>
    <lineage>
        <taxon>Eukaryota</taxon>
        <taxon>Fungi</taxon>
        <taxon>Dikarya</taxon>
        <taxon>Ascomycota</taxon>
        <taxon>Pezizomycotina</taxon>
        <taxon>Dothideomycetes</taxon>
        <taxon>Dothideomycetidae</taxon>
        <taxon>Mycosphaerellales</taxon>
        <taxon>Extremaceae</taxon>
        <taxon>Vermiconidia</taxon>
    </lineage>
</organism>